<dbReference type="RefSeq" id="WP_231617709.1">
    <property type="nucleotide sequence ID" value="NZ_SJPY01000006.1"/>
</dbReference>
<dbReference type="SUPFAM" id="SSF56954">
    <property type="entry name" value="Outer membrane efflux proteins (OEP)"/>
    <property type="match status" value="2"/>
</dbReference>
<dbReference type="PANTHER" id="PTHR30203:SF33">
    <property type="entry name" value="BLR4455 PROTEIN"/>
    <property type="match status" value="1"/>
</dbReference>
<evidence type="ECO:0000256" key="2">
    <source>
        <dbReference type="SAM" id="Phobius"/>
    </source>
</evidence>
<evidence type="ECO:0008006" key="5">
    <source>
        <dbReference type="Google" id="ProtNLM"/>
    </source>
</evidence>
<comment type="caution">
    <text evidence="3">The sequence shown here is derived from an EMBL/GenBank/DDBJ whole genome shotgun (WGS) entry which is preliminary data.</text>
</comment>
<gene>
    <name evidence="3" type="ORF">Q31b_41800</name>
</gene>
<keyword evidence="2" id="KW-1133">Transmembrane helix</keyword>
<organism evidence="3 4">
    <name type="scientific">Novipirellula aureliae</name>
    <dbReference type="NCBI Taxonomy" id="2527966"/>
    <lineage>
        <taxon>Bacteria</taxon>
        <taxon>Pseudomonadati</taxon>
        <taxon>Planctomycetota</taxon>
        <taxon>Planctomycetia</taxon>
        <taxon>Pirellulales</taxon>
        <taxon>Pirellulaceae</taxon>
        <taxon>Novipirellula</taxon>
    </lineage>
</organism>
<dbReference type="AlphaFoldDB" id="A0A5C6DQR7"/>
<protein>
    <recommendedName>
        <fullName evidence="5">Outer membrane efflux protein</fullName>
    </recommendedName>
</protein>
<keyword evidence="2" id="KW-0812">Transmembrane</keyword>
<evidence type="ECO:0000313" key="4">
    <source>
        <dbReference type="Proteomes" id="UP000315471"/>
    </source>
</evidence>
<accession>A0A5C6DQR7</accession>
<keyword evidence="4" id="KW-1185">Reference proteome</keyword>
<proteinExistence type="predicted"/>
<evidence type="ECO:0000256" key="1">
    <source>
        <dbReference type="SAM" id="Coils"/>
    </source>
</evidence>
<keyword evidence="1" id="KW-0175">Coiled coil</keyword>
<dbReference type="InterPro" id="IPR010131">
    <property type="entry name" value="MdtP/NodT-like"/>
</dbReference>
<keyword evidence="2" id="KW-0472">Membrane</keyword>
<sequence>MSYPTPPLSSFLFHTVFGQSLILVAVLIGVSSGCHRQYYRKQADCEANYLLDEKASHLSRPPETALRIDVDRRSRMFNPFDLDFQPMPLDDPSSYEYMQCVDGRRGYPMWEAAGVTNTVESPDWWQFLPLDENGVLVLNAENAVRIALLHSPDYQEQLEELYLAALQVSNERFVFDTQFYGGAQSFLTASGRRRFGDGESRTEFQVGTYDDGSNALSMDRRFATGATLVAGLANNIVWQLSGPDTQNVNTLLDFSFIQPLLRGAGRDVVLEELTLSERNLLANVRAFERYRRSFFLRITTGRGLESTVGLNGPSISISGQGFGTSGGGASGFLGLLQTQLRIRNLEENIARQAENLLILEDTLIEQLTKLPESAETGPATILSDRLQVAQAKSSLLQSQTDLVTQKAGYERSVDQFLRELGLPPYLSVKLEDPILQRFELIDRDLLGRRQQLADVRIQVGQINVAILEEGKYEIDEETGLPVSQLQWTESLKENLAKLRESLKPLDEFNTTLIEEDSPRVVTDIERFTKSLDQRVVQNQKLRANYQKQKDQIGTLLNTSDIDESLFDIEELATLSDELTATHQELGERLALYQQRIEKLEADIDRYVSEGPEEDDPVEIARVIRNEVILASQDLLSELADDVLTLQLVQAKARVESVLLPEVEIDPATALQIARVNRRDWANARADLVNQWRLIEVVADDLESNLDVVFSGDVRNVGNNPLNLRSSTGQLRMGLQWDAPITRLTERNNYRAILIGYEQAKRDLYSFEDSVWQQLRSEIRQLQANQLTFELGRQAVGIAASQIELNTDIRAINEARNRSNGPTAARDAISALNDLLRAQNTLLDIFVNYEVVRRSLDLDLGTMELTPEGLWIDPGKLDPEYLLTLSGTSQSGMAGACSDCCLPRRPLPPEPVFATPPLEFADGDPIDEAGFEAESFLRSN</sequence>
<reference evidence="3 4" key="1">
    <citation type="submission" date="2019-02" db="EMBL/GenBank/DDBJ databases">
        <title>Deep-cultivation of Planctomycetes and their phenomic and genomic characterization uncovers novel biology.</title>
        <authorList>
            <person name="Wiegand S."/>
            <person name="Jogler M."/>
            <person name="Boedeker C."/>
            <person name="Pinto D."/>
            <person name="Vollmers J."/>
            <person name="Rivas-Marin E."/>
            <person name="Kohn T."/>
            <person name="Peeters S.H."/>
            <person name="Heuer A."/>
            <person name="Rast P."/>
            <person name="Oberbeckmann S."/>
            <person name="Bunk B."/>
            <person name="Jeske O."/>
            <person name="Meyerdierks A."/>
            <person name="Storesund J.E."/>
            <person name="Kallscheuer N."/>
            <person name="Luecker S."/>
            <person name="Lage O.M."/>
            <person name="Pohl T."/>
            <person name="Merkel B.J."/>
            <person name="Hornburger P."/>
            <person name="Mueller R.-W."/>
            <person name="Bruemmer F."/>
            <person name="Labrenz M."/>
            <person name="Spormann A.M."/>
            <person name="Op Den Camp H."/>
            <person name="Overmann J."/>
            <person name="Amann R."/>
            <person name="Jetten M.S.M."/>
            <person name="Mascher T."/>
            <person name="Medema M.H."/>
            <person name="Devos D.P."/>
            <person name="Kaster A.-K."/>
            <person name="Ovreas L."/>
            <person name="Rohde M."/>
            <person name="Galperin M.Y."/>
            <person name="Jogler C."/>
        </authorList>
    </citation>
    <scope>NUCLEOTIDE SEQUENCE [LARGE SCALE GENOMIC DNA]</scope>
    <source>
        <strain evidence="3 4">Q31b</strain>
    </source>
</reference>
<dbReference type="Proteomes" id="UP000315471">
    <property type="component" value="Unassembled WGS sequence"/>
</dbReference>
<feature type="coiled-coil region" evidence="1">
    <location>
        <begin position="582"/>
        <end position="609"/>
    </location>
</feature>
<name>A0A5C6DQR7_9BACT</name>
<dbReference type="PANTHER" id="PTHR30203">
    <property type="entry name" value="OUTER MEMBRANE CATION EFFLUX PROTEIN"/>
    <property type="match status" value="1"/>
</dbReference>
<feature type="transmembrane region" description="Helical" evidence="2">
    <location>
        <begin position="12"/>
        <end position="31"/>
    </location>
</feature>
<dbReference type="EMBL" id="SJPY01000006">
    <property type="protein sequence ID" value="TWU39098.1"/>
    <property type="molecule type" value="Genomic_DNA"/>
</dbReference>
<dbReference type="Gene3D" id="1.20.1600.10">
    <property type="entry name" value="Outer membrane efflux proteins (OEP)"/>
    <property type="match status" value="1"/>
</dbReference>
<evidence type="ECO:0000313" key="3">
    <source>
        <dbReference type="EMBL" id="TWU39098.1"/>
    </source>
</evidence>
<feature type="coiled-coil region" evidence="1">
    <location>
        <begin position="335"/>
        <end position="362"/>
    </location>
</feature>